<keyword evidence="2" id="KW-0732">Signal</keyword>
<feature type="compositionally biased region" description="Basic and acidic residues" evidence="1">
    <location>
        <begin position="169"/>
        <end position="193"/>
    </location>
</feature>
<accession>A0AA40ATE0</accession>
<dbReference type="Proteomes" id="UP001172101">
    <property type="component" value="Unassembled WGS sequence"/>
</dbReference>
<feature type="compositionally biased region" description="Basic residues" evidence="1">
    <location>
        <begin position="99"/>
        <end position="128"/>
    </location>
</feature>
<dbReference type="RefSeq" id="XP_060297556.1">
    <property type="nucleotide sequence ID" value="XM_060446516.1"/>
</dbReference>
<evidence type="ECO:0000256" key="1">
    <source>
        <dbReference type="SAM" id="MobiDB-lite"/>
    </source>
</evidence>
<evidence type="ECO:0000313" key="4">
    <source>
        <dbReference type="Proteomes" id="UP001172101"/>
    </source>
</evidence>
<sequence length="206" mass="22112">MQYVLTALILLLGSRGLSRRGRGAGRTRRKRLLARGRRREGLAGAPGGAGRMWCLGGARGLGGMRVRSLGGVGRLQLRASLDGGIFLDLVGHGPGGRGAARRRPGSPRGRRPGSPRGRRPRSPRRSRARNASGWTRPAGRDRGRGVGRRAAVVSRGRRLGAGVNFSPLSDRDSNDLLDGRDSGQESNEDASHFDRVCIDDGRLLDR</sequence>
<reference evidence="3" key="1">
    <citation type="submission" date="2023-06" db="EMBL/GenBank/DDBJ databases">
        <title>Genome-scale phylogeny and comparative genomics of the fungal order Sordariales.</title>
        <authorList>
            <consortium name="Lawrence Berkeley National Laboratory"/>
            <person name="Hensen N."/>
            <person name="Bonometti L."/>
            <person name="Westerberg I."/>
            <person name="Brannstrom I.O."/>
            <person name="Guillou S."/>
            <person name="Cros-Aarteil S."/>
            <person name="Calhoun S."/>
            <person name="Haridas S."/>
            <person name="Kuo A."/>
            <person name="Mondo S."/>
            <person name="Pangilinan J."/>
            <person name="Riley R."/>
            <person name="LaButti K."/>
            <person name="Andreopoulos B."/>
            <person name="Lipzen A."/>
            <person name="Chen C."/>
            <person name="Yanf M."/>
            <person name="Daum C."/>
            <person name="Ng V."/>
            <person name="Clum A."/>
            <person name="Steindorff A."/>
            <person name="Ohm R."/>
            <person name="Martin F."/>
            <person name="Silar P."/>
            <person name="Natvig D."/>
            <person name="Lalanne C."/>
            <person name="Gautier V."/>
            <person name="Ament-velasquez S.L."/>
            <person name="Kruys A."/>
            <person name="Hutchinson M.I."/>
            <person name="Powell A.J."/>
            <person name="Barry K."/>
            <person name="Miller A.N."/>
            <person name="Grigoriev I.V."/>
            <person name="Debuchy R."/>
            <person name="Gladieux P."/>
            <person name="Thoren M.H."/>
            <person name="Johannesson H."/>
        </authorList>
    </citation>
    <scope>NUCLEOTIDE SEQUENCE</scope>
    <source>
        <strain evidence="3">SMH2392-1A</strain>
    </source>
</reference>
<feature type="chain" id="PRO_5041416083" evidence="2">
    <location>
        <begin position="17"/>
        <end position="206"/>
    </location>
</feature>
<dbReference type="GeneID" id="85329786"/>
<evidence type="ECO:0000256" key="2">
    <source>
        <dbReference type="SAM" id="SignalP"/>
    </source>
</evidence>
<feature type="region of interest" description="Disordered" evidence="1">
    <location>
        <begin position="92"/>
        <end position="193"/>
    </location>
</feature>
<name>A0AA40ATE0_9PEZI</name>
<evidence type="ECO:0000313" key="3">
    <source>
        <dbReference type="EMBL" id="KAK0721632.1"/>
    </source>
</evidence>
<dbReference type="EMBL" id="JAUIRO010000003">
    <property type="protein sequence ID" value="KAK0721632.1"/>
    <property type="molecule type" value="Genomic_DNA"/>
</dbReference>
<protein>
    <submittedName>
        <fullName evidence="3">Uncharacterized protein</fullName>
    </submittedName>
</protein>
<proteinExistence type="predicted"/>
<dbReference type="AlphaFoldDB" id="A0AA40ATE0"/>
<organism evidence="3 4">
    <name type="scientific">Lasiosphaeria miniovina</name>
    <dbReference type="NCBI Taxonomy" id="1954250"/>
    <lineage>
        <taxon>Eukaryota</taxon>
        <taxon>Fungi</taxon>
        <taxon>Dikarya</taxon>
        <taxon>Ascomycota</taxon>
        <taxon>Pezizomycotina</taxon>
        <taxon>Sordariomycetes</taxon>
        <taxon>Sordariomycetidae</taxon>
        <taxon>Sordariales</taxon>
        <taxon>Lasiosphaeriaceae</taxon>
        <taxon>Lasiosphaeria</taxon>
    </lineage>
</organism>
<feature type="signal peptide" evidence="2">
    <location>
        <begin position="1"/>
        <end position="16"/>
    </location>
</feature>
<gene>
    <name evidence="3" type="ORF">B0T26DRAFT_769141</name>
</gene>
<keyword evidence="4" id="KW-1185">Reference proteome</keyword>
<comment type="caution">
    <text evidence="3">The sequence shown here is derived from an EMBL/GenBank/DDBJ whole genome shotgun (WGS) entry which is preliminary data.</text>
</comment>